<evidence type="ECO:0000256" key="2">
    <source>
        <dbReference type="SAM" id="MobiDB-lite"/>
    </source>
</evidence>
<dbReference type="SUPFAM" id="SSF52091">
    <property type="entry name" value="SpoIIaa-like"/>
    <property type="match status" value="1"/>
</dbReference>
<dbReference type="Proteomes" id="UP000238348">
    <property type="component" value="Chromosome"/>
</dbReference>
<proteinExistence type="predicted"/>
<dbReference type="PANTHER" id="PTHR33745:SF3">
    <property type="entry name" value="RSBT CO-ANTAGONIST PROTEIN RSBRC"/>
    <property type="match status" value="1"/>
</dbReference>
<dbReference type="InterPro" id="IPR000014">
    <property type="entry name" value="PAS"/>
</dbReference>
<evidence type="ECO:0000313" key="5">
    <source>
        <dbReference type="EMBL" id="AUX42636.1"/>
    </source>
</evidence>
<dbReference type="PROSITE" id="PS50113">
    <property type="entry name" value="PAC"/>
    <property type="match status" value="1"/>
</dbReference>
<reference evidence="5 6" key="1">
    <citation type="submission" date="2015-09" db="EMBL/GenBank/DDBJ databases">
        <title>Sorangium comparison.</title>
        <authorList>
            <person name="Zaburannyi N."/>
            <person name="Bunk B."/>
            <person name="Overmann J."/>
            <person name="Mueller R."/>
        </authorList>
    </citation>
    <scope>NUCLEOTIDE SEQUENCE [LARGE SCALE GENOMIC DNA]</scope>
    <source>
        <strain evidence="5 6">So ce26</strain>
    </source>
</reference>
<evidence type="ECO:0000256" key="1">
    <source>
        <dbReference type="ARBA" id="ARBA00022553"/>
    </source>
</evidence>
<dbReference type="SMART" id="SM00086">
    <property type="entry name" value="PAC"/>
    <property type="match status" value="1"/>
</dbReference>
<evidence type="ECO:0000259" key="3">
    <source>
        <dbReference type="PROSITE" id="PS50113"/>
    </source>
</evidence>
<dbReference type="SUPFAM" id="SSF55785">
    <property type="entry name" value="PYP-like sensor domain (PAS domain)"/>
    <property type="match status" value="1"/>
</dbReference>
<dbReference type="RefSeq" id="WP_104981420.1">
    <property type="nucleotide sequence ID" value="NZ_CP012673.1"/>
</dbReference>
<feature type="domain" description="PAC" evidence="3">
    <location>
        <begin position="131"/>
        <end position="183"/>
    </location>
</feature>
<gene>
    <name evidence="5" type="ORF">SOCE26_040690</name>
</gene>
<dbReference type="Gene3D" id="3.30.450.20">
    <property type="entry name" value="PAS domain"/>
    <property type="match status" value="1"/>
</dbReference>
<dbReference type="EMBL" id="CP012673">
    <property type="protein sequence ID" value="AUX42636.1"/>
    <property type="molecule type" value="Genomic_DNA"/>
</dbReference>
<dbReference type="InterPro" id="IPR000700">
    <property type="entry name" value="PAS-assoc_C"/>
</dbReference>
<dbReference type="AlphaFoldDB" id="A0A2L0ETK6"/>
<dbReference type="Pfam" id="PF01740">
    <property type="entry name" value="STAS"/>
    <property type="match status" value="1"/>
</dbReference>
<dbReference type="InterPro" id="IPR051932">
    <property type="entry name" value="Bact_StressResp_Reg"/>
</dbReference>
<dbReference type="InterPro" id="IPR035965">
    <property type="entry name" value="PAS-like_dom_sf"/>
</dbReference>
<dbReference type="Pfam" id="PF08448">
    <property type="entry name" value="PAS_4"/>
    <property type="match status" value="1"/>
</dbReference>
<dbReference type="InterPro" id="IPR036513">
    <property type="entry name" value="STAS_dom_sf"/>
</dbReference>
<organism evidence="5 6">
    <name type="scientific">Sorangium cellulosum</name>
    <name type="common">Polyangium cellulosum</name>
    <dbReference type="NCBI Taxonomy" id="56"/>
    <lineage>
        <taxon>Bacteria</taxon>
        <taxon>Pseudomonadati</taxon>
        <taxon>Myxococcota</taxon>
        <taxon>Polyangia</taxon>
        <taxon>Polyangiales</taxon>
        <taxon>Polyangiaceae</taxon>
        <taxon>Sorangium</taxon>
    </lineage>
</organism>
<evidence type="ECO:0000313" key="6">
    <source>
        <dbReference type="Proteomes" id="UP000238348"/>
    </source>
</evidence>
<dbReference type="NCBIfam" id="TIGR00229">
    <property type="entry name" value="sensory_box"/>
    <property type="match status" value="1"/>
</dbReference>
<keyword evidence="1" id="KW-0597">Phosphoprotein</keyword>
<accession>A0A2L0ETK6</accession>
<dbReference type="InterPro" id="IPR013656">
    <property type="entry name" value="PAS_4"/>
</dbReference>
<dbReference type="CDD" id="cd00130">
    <property type="entry name" value="PAS"/>
    <property type="match status" value="1"/>
</dbReference>
<dbReference type="CDD" id="cd07041">
    <property type="entry name" value="STAS_RsbR_RsbS_like"/>
    <property type="match status" value="1"/>
</dbReference>
<feature type="domain" description="STAS" evidence="4">
    <location>
        <begin position="203"/>
        <end position="314"/>
    </location>
</feature>
<dbReference type="InterPro" id="IPR002645">
    <property type="entry name" value="STAS_dom"/>
</dbReference>
<feature type="region of interest" description="Disordered" evidence="2">
    <location>
        <begin position="28"/>
        <end position="47"/>
    </location>
</feature>
<dbReference type="PANTHER" id="PTHR33745">
    <property type="entry name" value="RSBT ANTAGONIST PROTEIN RSBS-RELATED"/>
    <property type="match status" value="1"/>
</dbReference>
<name>A0A2L0ETK6_SORCE</name>
<protein>
    <submittedName>
        <fullName evidence="5">Anti-anti sigma factor protein</fullName>
    </submittedName>
</protein>
<dbReference type="Gene3D" id="3.30.750.24">
    <property type="entry name" value="STAS domain"/>
    <property type="match status" value="1"/>
</dbReference>
<dbReference type="OrthoDB" id="5506900at2"/>
<sequence>MRKGAGEEPLDDEVAALRRRVAELEQALAEARRSGAAPPEERHGEQDWPPALHAALQGAGQTALLDAIPALVFFKSRDHRYLLVNKAYAEHYRLPLEKILGKRDEEIFPAEVARSYRDNDEEIMASGVARSNVELRWKREDGTYGWTLENILPYRDAGGRVVGIVGVLLDMTDRKEAEEALRRTERELLATEARLLDTIAALSTPVLPIDDGILVLPIVGHVDAARSDQLMEALLHGVERHDADFVILDLTGVPMIDSAVAFHLLRAVQAVLLLGAQCVLVGISAGIAQSLAHTGEALEELVILRDLRAGVRYAMARRRSTARSHRQQTSAALR</sequence>
<evidence type="ECO:0000259" key="4">
    <source>
        <dbReference type="PROSITE" id="PS50801"/>
    </source>
</evidence>
<dbReference type="InterPro" id="IPR001610">
    <property type="entry name" value="PAC"/>
</dbReference>
<dbReference type="PROSITE" id="PS50801">
    <property type="entry name" value="STAS"/>
    <property type="match status" value="1"/>
</dbReference>